<sequence>MQYNIRCVATENMAPASQQWGFSITFLLNNVFDVPQKLRGIHSVIADIIVLLKNTALKIGAKRMLWHGPLRTKKKPLKKFLSLSELAPFLPMMSCDKEQPKCSMFASINKPGLILTPGLTTRFFARMISTSIPDRPAMIPT</sequence>
<name>W2T1H5_NECAM</name>
<dbReference type="EMBL" id="KI660277">
    <property type="protein sequence ID" value="ETN75748.1"/>
    <property type="molecule type" value="Genomic_DNA"/>
</dbReference>
<gene>
    <name evidence="1" type="ORF">NECAME_12178</name>
</gene>
<protein>
    <submittedName>
        <fullName evidence="1">Uncharacterized protein</fullName>
    </submittedName>
</protein>
<evidence type="ECO:0000313" key="2">
    <source>
        <dbReference type="Proteomes" id="UP000053676"/>
    </source>
</evidence>
<dbReference type="AlphaFoldDB" id="W2T1H5"/>
<proteinExistence type="predicted"/>
<organism evidence="1 2">
    <name type="scientific">Necator americanus</name>
    <name type="common">Human hookworm</name>
    <dbReference type="NCBI Taxonomy" id="51031"/>
    <lineage>
        <taxon>Eukaryota</taxon>
        <taxon>Metazoa</taxon>
        <taxon>Ecdysozoa</taxon>
        <taxon>Nematoda</taxon>
        <taxon>Chromadorea</taxon>
        <taxon>Rhabditida</taxon>
        <taxon>Rhabditina</taxon>
        <taxon>Rhabditomorpha</taxon>
        <taxon>Strongyloidea</taxon>
        <taxon>Ancylostomatidae</taxon>
        <taxon>Bunostominae</taxon>
        <taxon>Necator</taxon>
    </lineage>
</organism>
<accession>W2T1H5</accession>
<dbReference type="KEGG" id="nai:NECAME_12178"/>
<keyword evidence="2" id="KW-1185">Reference proteome</keyword>
<reference evidence="2" key="1">
    <citation type="journal article" date="2014" name="Nat. Genet.">
        <title>Genome of the human hookworm Necator americanus.</title>
        <authorList>
            <person name="Tang Y.T."/>
            <person name="Gao X."/>
            <person name="Rosa B.A."/>
            <person name="Abubucker S."/>
            <person name="Hallsworth-Pepin K."/>
            <person name="Martin J."/>
            <person name="Tyagi R."/>
            <person name="Heizer E."/>
            <person name="Zhang X."/>
            <person name="Bhonagiri-Palsikar V."/>
            <person name="Minx P."/>
            <person name="Warren W.C."/>
            <person name="Wang Q."/>
            <person name="Zhan B."/>
            <person name="Hotez P.J."/>
            <person name="Sternberg P.W."/>
            <person name="Dougall A."/>
            <person name="Gaze S.T."/>
            <person name="Mulvenna J."/>
            <person name="Sotillo J."/>
            <person name="Ranganathan S."/>
            <person name="Rabelo E.M."/>
            <person name="Wilson R.K."/>
            <person name="Felgner P.L."/>
            <person name="Bethony J."/>
            <person name="Hawdon J.M."/>
            <person name="Gasser R.B."/>
            <person name="Loukas A."/>
            <person name="Mitreva M."/>
        </authorList>
    </citation>
    <scope>NUCLEOTIDE SEQUENCE [LARGE SCALE GENOMIC DNA]</scope>
</reference>
<dbReference type="Proteomes" id="UP000053676">
    <property type="component" value="Unassembled WGS sequence"/>
</dbReference>
<evidence type="ECO:0000313" key="1">
    <source>
        <dbReference type="EMBL" id="ETN75748.1"/>
    </source>
</evidence>